<organism evidence="2 3">
    <name type="scientific">Falsiroseomonas stagni DSM 19981</name>
    <dbReference type="NCBI Taxonomy" id="1123062"/>
    <lineage>
        <taxon>Bacteria</taxon>
        <taxon>Pseudomonadati</taxon>
        <taxon>Pseudomonadota</taxon>
        <taxon>Alphaproteobacteria</taxon>
        <taxon>Acetobacterales</taxon>
        <taxon>Roseomonadaceae</taxon>
        <taxon>Falsiroseomonas</taxon>
    </lineage>
</organism>
<gene>
    <name evidence="2" type="ORF">SAMN02745775_104288</name>
</gene>
<evidence type="ECO:0000313" key="3">
    <source>
        <dbReference type="Proteomes" id="UP000199473"/>
    </source>
</evidence>
<sequence>MASPYSSLPPTNFWRSGVAGAATGDFPGLVRPRFPITPQMRIATAGSCFAQHVGRHLRSRGYAVMDAEPPPPGLGDEEAKAYGFNLYSARYGNIYTVRQLLQLAREAFGLFTPGDAVWRRGDRYFDALRPTVEPDGLSSAAAVREHRAQHLARVAQVLREAELLVFTMGLVEAWVHQATGTVYPTAPGTVADSETPDDITLQVFDFMDVRADLIAFRKLMKKVNPRLRVLLTVSPVPLTATAMDSHVLLATMYAKSTLRAVAGRILQDSPAFDYFPSYELIAGHPTRGRFYAPNLREVTAEGVACVMRHFSAAHGGEVVPDEQPSSTAAAAVIDEQEAEERVVCEEMLLDAFGPQSSGAR</sequence>
<dbReference type="Proteomes" id="UP000199473">
    <property type="component" value="Unassembled WGS sequence"/>
</dbReference>
<keyword evidence="3" id="KW-1185">Reference proteome</keyword>
<dbReference type="Pfam" id="PF08885">
    <property type="entry name" value="GSCFA"/>
    <property type="match status" value="1"/>
</dbReference>
<evidence type="ECO:0000259" key="1">
    <source>
        <dbReference type="Pfam" id="PF08885"/>
    </source>
</evidence>
<accession>A0A1I4B0M8</accession>
<dbReference type="EMBL" id="FOSQ01000004">
    <property type="protein sequence ID" value="SFK61406.1"/>
    <property type="molecule type" value="Genomic_DNA"/>
</dbReference>
<dbReference type="AlphaFoldDB" id="A0A1I4B0M8"/>
<feature type="domain" description="GSCFA" evidence="1">
    <location>
        <begin position="41"/>
        <end position="310"/>
    </location>
</feature>
<reference evidence="2 3" key="1">
    <citation type="submission" date="2016-10" db="EMBL/GenBank/DDBJ databases">
        <authorList>
            <person name="de Groot N.N."/>
        </authorList>
    </citation>
    <scope>NUCLEOTIDE SEQUENCE [LARGE SCALE GENOMIC DNA]</scope>
    <source>
        <strain evidence="2 3">DSM 19981</strain>
    </source>
</reference>
<dbReference type="RefSeq" id="WP_092960354.1">
    <property type="nucleotide sequence ID" value="NZ_FOSQ01000004.1"/>
</dbReference>
<dbReference type="InterPro" id="IPR014982">
    <property type="entry name" value="GSCFA"/>
</dbReference>
<protein>
    <submittedName>
        <fullName evidence="2">GSCFA family protein</fullName>
    </submittedName>
</protein>
<name>A0A1I4B0M8_9PROT</name>
<evidence type="ECO:0000313" key="2">
    <source>
        <dbReference type="EMBL" id="SFK61406.1"/>
    </source>
</evidence>
<proteinExistence type="predicted"/>
<dbReference type="OrthoDB" id="369216at2"/>
<dbReference type="STRING" id="1123062.SAMN02745775_104288"/>